<evidence type="ECO:0000259" key="9">
    <source>
        <dbReference type="Pfam" id="PF13359"/>
    </source>
</evidence>
<sequence length="481" mass="52065">MPVPDAAEWRRIAADFNNLAFPNCLGAMDGKHVVIEAPPRSGSLYYNYKGTFSIVLLAVVDAKYRFRLVDVGAYGKNSDGGTLAASAFGAALRRGSLDIPEDSPLPGAEHLGAMPFVFVADEAFPLRKNIMCPYPGHTAGEKRAFNFRLSHVRRIVECAFGILATQWRVYRRVLCVSPEVAESIVKATCILQNFMRWDNDTIPRPAPTAEPSFGLLSTPRLGSNNATRDAVAVREAFAAYFSSPAGRALESYSSLRNVPSILLGDPHLPPPSVEPSMGAIVPGASQTFSVEFCPIEQHSMPRLKGEQCPATQLRDASLVPVCLFHQEDSGYITSIKFIDQVQLDFPPPRQKVVNLGTLQGEVHEEELEEGEEEAGPPSPSSEGEGPSSPPPTTTTAAASASAGGSAATPQRALAGKRKRGEDVDPVGAALLGRLDELRQEAIQKRSVYGTFTAYLQSFLEELPPADAKKLVKDIQHLMLFY</sequence>
<feature type="region of interest" description="Disordered" evidence="8">
    <location>
        <begin position="363"/>
        <end position="421"/>
    </location>
</feature>
<dbReference type="AlphaFoldDB" id="A0ABD1JL45"/>
<evidence type="ECO:0000256" key="5">
    <source>
        <dbReference type="ARBA" id="ARBA00022723"/>
    </source>
</evidence>
<dbReference type="Proteomes" id="UP001591681">
    <property type="component" value="Unassembled WGS sequence"/>
</dbReference>
<evidence type="ECO:0000256" key="6">
    <source>
        <dbReference type="ARBA" id="ARBA00022801"/>
    </source>
</evidence>
<comment type="cofactor">
    <cofactor evidence="1">
        <name>a divalent metal cation</name>
        <dbReference type="ChEBI" id="CHEBI:60240"/>
    </cofactor>
</comment>
<evidence type="ECO:0000256" key="8">
    <source>
        <dbReference type="SAM" id="MobiDB-lite"/>
    </source>
</evidence>
<comment type="caution">
    <text evidence="10">The sequence shown here is derived from an EMBL/GenBank/DDBJ whole genome shotgun (WGS) entry which is preliminary data.</text>
</comment>
<dbReference type="PANTHER" id="PTHR22930">
    <property type="match status" value="1"/>
</dbReference>
<feature type="compositionally biased region" description="Acidic residues" evidence="8">
    <location>
        <begin position="363"/>
        <end position="374"/>
    </location>
</feature>
<evidence type="ECO:0000313" key="11">
    <source>
        <dbReference type="Proteomes" id="UP001591681"/>
    </source>
</evidence>
<evidence type="ECO:0000256" key="1">
    <source>
        <dbReference type="ARBA" id="ARBA00001968"/>
    </source>
</evidence>
<dbReference type="GO" id="GO:0016787">
    <property type="term" value="F:hydrolase activity"/>
    <property type="evidence" value="ECO:0007669"/>
    <property type="project" value="UniProtKB-KW"/>
</dbReference>
<feature type="domain" description="DDE Tnp4" evidence="9">
    <location>
        <begin position="28"/>
        <end position="193"/>
    </location>
</feature>
<evidence type="ECO:0000313" key="10">
    <source>
        <dbReference type="EMBL" id="KAL2087832.1"/>
    </source>
</evidence>
<feature type="compositionally biased region" description="Low complexity" evidence="8">
    <location>
        <begin position="393"/>
        <end position="409"/>
    </location>
</feature>
<accession>A0ABD1JL45</accession>
<keyword evidence="7" id="KW-0539">Nucleus</keyword>
<dbReference type="GO" id="GO:0004518">
    <property type="term" value="F:nuclease activity"/>
    <property type="evidence" value="ECO:0007669"/>
    <property type="project" value="UniProtKB-KW"/>
</dbReference>
<keyword evidence="6" id="KW-0378">Hydrolase</keyword>
<dbReference type="EMBL" id="JBHFQA010000014">
    <property type="protein sequence ID" value="KAL2087832.1"/>
    <property type="molecule type" value="Genomic_DNA"/>
</dbReference>
<dbReference type="Pfam" id="PF13359">
    <property type="entry name" value="DDE_Tnp_4"/>
    <property type="match status" value="1"/>
</dbReference>
<dbReference type="InterPro" id="IPR027806">
    <property type="entry name" value="HARBI1_dom"/>
</dbReference>
<keyword evidence="4" id="KW-0540">Nuclease</keyword>
<protein>
    <recommendedName>
        <fullName evidence="9">DDE Tnp4 domain-containing protein</fullName>
    </recommendedName>
</protein>
<reference evidence="10 11" key="1">
    <citation type="submission" date="2024-09" db="EMBL/GenBank/DDBJ databases">
        <title>A chromosome-level genome assembly of Gray's grenadier anchovy, Coilia grayii.</title>
        <authorList>
            <person name="Fu Z."/>
        </authorList>
    </citation>
    <scope>NUCLEOTIDE SEQUENCE [LARGE SCALE GENOMIC DNA]</scope>
    <source>
        <strain evidence="10">G4</strain>
        <tissue evidence="10">Muscle</tissue>
    </source>
</reference>
<dbReference type="PANTHER" id="PTHR22930:SF279">
    <property type="entry name" value="SIMILAR TO ENSANGP00000010363"/>
    <property type="match status" value="1"/>
</dbReference>
<comment type="subcellular location">
    <subcellularLocation>
        <location evidence="2">Nucleus</location>
    </subcellularLocation>
</comment>
<evidence type="ECO:0000256" key="3">
    <source>
        <dbReference type="ARBA" id="ARBA00006958"/>
    </source>
</evidence>
<evidence type="ECO:0000256" key="2">
    <source>
        <dbReference type="ARBA" id="ARBA00004123"/>
    </source>
</evidence>
<dbReference type="InterPro" id="IPR045249">
    <property type="entry name" value="HARBI1-like"/>
</dbReference>
<proteinExistence type="inferred from homology"/>
<keyword evidence="11" id="KW-1185">Reference proteome</keyword>
<gene>
    <name evidence="10" type="ORF">ACEWY4_016660</name>
</gene>
<keyword evidence="5" id="KW-0479">Metal-binding</keyword>
<dbReference type="GO" id="GO:0005634">
    <property type="term" value="C:nucleus"/>
    <property type="evidence" value="ECO:0007669"/>
    <property type="project" value="UniProtKB-SubCell"/>
</dbReference>
<evidence type="ECO:0000256" key="7">
    <source>
        <dbReference type="ARBA" id="ARBA00023242"/>
    </source>
</evidence>
<comment type="similarity">
    <text evidence="3">Belongs to the HARBI1 family.</text>
</comment>
<dbReference type="GO" id="GO:0046872">
    <property type="term" value="F:metal ion binding"/>
    <property type="evidence" value="ECO:0007669"/>
    <property type="project" value="UniProtKB-KW"/>
</dbReference>
<organism evidence="10 11">
    <name type="scientific">Coilia grayii</name>
    <name type="common">Gray's grenadier anchovy</name>
    <dbReference type="NCBI Taxonomy" id="363190"/>
    <lineage>
        <taxon>Eukaryota</taxon>
        <taxon>Metazoa</taxon>
        <taxon>Chordata</taxon>
        <taxon>Craniata</taxon>
        <taxon>Vertebrata</taxon>
        <taxon>Euteleostomi</taxon>
        <taxon>Actinopterygii</taxon>
        <taxon>Neopterygii</taxon>
        <taxon>Teleostei</taxon>
        <taxon>Clupei</taxon>
        <taxon>Clupeiformes</taxon>
        <taxon>Clupeoidei</taxon>
        <taxon>Engraulidae</taxon>
        <taxon>Coilinae</taxon>
        <taxon>Coilia</taxon>
    </lineage>
</organism>
<evidence type="ECO:0000256" key="4">
    <source>
        <dbReference type="ARBA" id="ARBA00022722"/>
    </source>
</evidence>
<name>A0ABD1JL45_9TELE</name>